<evidence type="ECO:0000256" key="9">
    <source>
        <dbReference type="ARBA" id="ARBA00022842"/>
    </source>
</evidence>
<proteinExistence type="inferred from homology"/>
<evidence type="ECO:0000256" key="5">
    <source>
        <dbReference type="ARBA" id="ARBA00022723"/>
    </source>
</evidence>
<evidence type="ECO:0000313" key="14">
    <source>
        <dbReference type="EMBL" id="MDQ4213570.1"/>
    </source>
</evidence>
<keyword evidence="11 12" id="KW-0119">Carbohydrate metabolism</keyword>
<feature type="domain" description="Carbohydrate kinase PfkB" evidence="13">
    <location>
        <begin position="4"/>
        <end position="275"/>
    </location>
</feature>
<feature type="binding site" evidence="12">
    <location>
        <position position="179"/>
    </location>
    <ligand>
        <name>ATP</name>
        <dbReference type="ChEBI" id="CHEBI:30616"/>
    </ligand>
</feature>
<evidence type="ECO:0000256" key="7">
    <source>
        <dbReference type="ARBA" id="ARBA00022777"/>
    </source>
</evidence>
<protein>
    <recommendedName>
        <fullName evidence="3 12">Ribokinase</fullName>
        <shortName evidence="12">RK</shortName>
        <ecNumber evidence="2 12">2.7.1.15</ecNumber>
    </recommendedName>
</protein>
<comment type="subunit">
    <text evidence="12">Homodimer.</text>
</comment>
<feature type="binding site" evidence="12">
    <location>
        <position position="269"/>
    </location>
    <ligand>
        <name>K(+)</name>
        <dbReference type="ChEBI" id="CHEBI:29103"/>
    </ligand>
</feature>
<evidence type="ECO:0000256" key="3">
    <source>
        <dbReference type="ARBA" id="ARBA00016943"/>
    </source>
</evidence>
<comment type="function">
    <text evidence="12">Catalyzes the phosphorylation of ribose at O-5 in a reaction requiring ATP and magnesium. The resulting D-ribose-5-phosphate can then be used either for sythesis of nucleotides, histidine, and tryptophan, or as a component of the pentose phosphate pathway.</text>
</comment>
<keyword evidence="6 12" id="KW-0547">Nucleotide-binding</keyword>
<evidence type="ECO:0000256" key="8">
    <source>
        <dbReference type="ARBA" id="ARBA00022840"/>
    </source>
</evidence>
<evidence type="ECO:0000256" key="2">
    <source>
        <dbReference type="ARBA" id="ARBA00012035"/>
    </source>
</evidence>
<dbReference type="PROSITE" id="PS00584">
    <property type="entry name" value="PFKB_KINASES_2"/>
    <property type="match status" value="1"/>
</dbReference>
<comment type="subcellular location">
    <subcellularLocation>
        <location evidence="12">Cytoplasm</location>
    </subcellularLocation>
</comment>
<dbReference type="Proteomes" id="UP001230289">
    <property type="component" value="Unassembled WGS sequence"/>
</dbReference>
<dbReference type="InterPro" id="IPR002139">
    <property type="entry name" value="Ribo/fructo_kinase"/>
</dbReference>
<feature type="binding site" evidence="12">
    <location>
        <position position="232"/>
    </location>
    <ligand>
        <name>K(+)</name>
        <dbReference type="ChEBI" id="CHEBI:29103"/>
    </ligand>
</feature>
<keyword evidence="5 12" id="KW-0479">Metal-binding</keyword>
<comment type="similarity">
    <text evidence="1">Belongs to the carbohydrate kinase pfkB family.</text>
</comment>
<dbReference type="InterPro" id="IPR011611">
    <property type="entry name" value="PfkB_dom"/>
</dbReference>
<dbReference type="InterPro" id="IPR002173">
    <property type="entry name" value="Carboh/pur_kinase_PfkB_CS"/>
</dbReference>
<dbReference type="SUPFAM" id="SSF53613">
    <property type="entry name" value="Ribokinase-like"/>
    <property type="match status" value="1"/>
</dbReference>
<keyword evidence="7 12" id="KW-0418">Kinase</keyword>
<keyword evidence="9 12" id="KW-0460">Magnesium</keyword>
<accession>A0ABU0XHC9</accession>
<comment type="activity regulation">
    <text evidence="12">Activated by a monovalent cation that binds near, but not in, the active site. The most likely occupant of the site in vivo is potassium. Ion binding induces a conformational change that may alter substrate affinity.</text>
</comment>
<feature type="binding site" evidence="12">
    <location>
        <begin position="235"/>
        <end position="236"/>
    </location>
    <ligand>
        <name>ATP</name>
        <dbReference type="ChEBI" id="CHEBI:30616"/>
    </ligand>
</feature>
<feature type="active site" description="Proton acceptor" evidence="12">
    <location>
        <position position="236"/>
    </location>
</feature>
<comment type="similarity">
    <text evidence="12">Belongs to the carbohydrate kinase PfkB family. Ribokinase subfamily.</text>
</comment>
<dbReference type="PRINTS" id="PR00990">
    <property type="entry name" value="RIBOKINASE"/>
</dbReference>
<dbReference type="Gene3D" id="3.40.1190.20">
    <property type="match status" value="1"/>
</dbReference>
<dbReference type="GO" id="GO:0004747">
    <property type="term" value="F:ribokinase activity"/>
    <property type="evidence" value="ECO:0007669"/>
    <property type="project" value="UniProtKB-EC"/>
</dbReference>
<comment type="pathway">
    <text evidence="12">Carbohydrate metabolism; D-ribose degradation; D-ribose 5-phosphate from beta-D-ribopyranose: step 2/2.</text>
</comment>
<feature type="binding site" evidence="12">
    <location>
        <position position="266"/>
    </location>
    <ligand>
        <name>K(+)</name>
        <dbReference type="ChEBI" id="CHEBI:29103"/>
    </ligand>
</feature>
<keyword evidence="12" id="KW-0963">Cytoplasm</keyword>
<dbReference type="CDD" id="cd01174">
    <property type="entry name" value="ribokinase"/>
    <property type="match status" value="1"/>
</dbReference>
<dbReference type="InterPro" id="IPR029056">
    <property type="entry name" value="Ribokinase-like"/>
</dbReference>
<evidence type="ECO:0000256" key="10">
    <source>
        <dbReference type="ARBA" id="ARBA00022958"/>
    </source>
</evidence>
<evidence type="ECO:0000313" key="15">
    <source>
        <dbReference type="Proteomes" id="UP001230289"/>
    </source>
</evidence>
<dbReference type="Pfam" id="PF00294">
    <property type="entry name" value="PfkB"/>
    <property type="match status" value="1"/>
</dbReference>
<comment type="catalytic activity">
    <reaction evidence="12">
        <text>D-ribose + ATP = D-ribose 5-phosphate + ADP + H(+)</text>
        <dbReference type="Rhea" id="RHEA:13697"/>
        <dbReference type="ChEBI" id="CHEBI:15378"/>
        <dbReference type="ChEBI" id="CHEBI:30616"/>
        <dbReference type="ChEBI" id="CHEBI:47013"/>
        <dbReference type="ChEBI" id="CHEBI:78346"/>
        <dbReference type="ChEBI" id="CHEBI:456216"/>
        <dbReference type="EC" id="2.7.1.15"/>
    </reaction>
</comment>
<keyword evidence="8 12" id="KW-0067">ATP-binding</keyword>
<feature type="binding site" evidence="12">
    <location>
        <position position="271"/>
    </location>
    <ligand>
        <name>K(+)</name>
        <dbReference type="ChEBI" id="CHEBI:29103"/>
    </ligand>
</feature>
<evidence type="ECO:0000259" key="13">
    <source>
        <dbReference type="Pfam" id="PF00294"/>
    </source>
</evidence>
<feature type="binding site" evidence="12">
    <location>
        <begin position="203"/>
        <end position="208"/>
    </location>
    <ligand>
        <name>ATP</name>
        <dbReference type="ChEBI" id="CHEBI:30616"/>
    </ligand>
</feature>
<dbReference type="PANTHER" id="PTHR10584">
    <property type="entry name" value="SUGAR KINASE"/>
    <property type="match status" value="1"/>
</dbReference>
<dbReference type="RefSeq" id="WP_308488513.1">
    <property type="nucleotide sequence ID" value="NZ_JAVFCB010000003.1"/>
</dbReference>
<name>A0ABU0XHC9_9MICO</name>
<reference evidence="14 15" key="1">
    <citation type="submission" date="2023-08" db="EMBL/GenBank/DDBJ databases">
        <title>Microbacterium sp. nov., isolated from a waste landfill.</title>
        <authorList>
            <person name="Wen W."/>
        </authorList>
    </citation>
    <scope>NUCLEOTIDE SEQUENCE [LARGE SCALE GENOMIC DNA]</scope>
    <source>
        <strain evidence="14 15">ASV81</strain>
    </source>
</reference>
<dbReference type="HAMAP" id="MF_01987">
    <property type="entry name" value="Ribokinase"/>
    <property type="match status" value="1"/>
</dbReference>
<dbReference type="EMBL" id="JAVFCB010000003">
    <property type="protein sequence ID" value="MDQ4213570.1"/>
    <property type="molecule type" value="Genomic_DNA"/>
</dbReference>
<organism evidence="14 15">
    <name type="scientific">Microbacterium capsulatum</name>
    <dbReference type="NCBI Taxonomy" id="3041921"/>
    <lineage>
        <taxon>Bacteria</taxon>
        <taxon>Bacillati</taxon>
        <taxon>Actinomycetota</taxon>
        <taxon>Actinomycetes</taxon>
        <taxon>Micrococcales</taxon>
        <taxon>Microbacteriaceae</taxon>
        <taxon>Microbacterium</taxon>
    </lineage>
</organism>
<evidence type="ECO:0000256" key="11">
    <source>
        <dbReference type="ARBA" id="ARBA00023277"/>
    </source>
</evidence>
<comment type="caution">
    <text evidence="12">Lacks conserved residue(s) required for the propagation of feature annotation.</text>
</comment>
<keyword evidence="10 12" id="KW-0630">Potassium</keyword>
<dbReference type="InterPro" id="IPR011877">
    <property type="entry name" value="Ribokinase"/>
</dbReference>
<keyword evidence="4 12" id="KW-0808">Transferase</keyword>
<evidence type="ECO:0000256" key="1">
    <source>
        <dbReference type="ARBA" id="ARBA00005380"/>
    </source>
</evidence>
<feature type="binding site" evidence="12">
    <location>
        <begin position="11"/>
        <end position="13"/>
    </location>
    <ligand>
        <name>substrate</name>
    </ligand>
</feature>
<evidence type="ECO:0000256" key="4">
    <source>
        <dbReference type="ARBA" id="ARBA00022679"/>
    </source>
</evidence>
<comment type="caution">
    <text evidence="14">The sequence shown here is derived from an EMBL/GenBank/DDBJ whole genome shotgun (WGS) entry which is preliminary data.</text>
</comment>
<comment type="cofactor">
    <cofactor evidence="12">
        <name>Mg(2+)</name>
        <dbReference type="ChEBI" id="CHEBI:18420"/>
    </cofactor>
    <text evidence="12">Requires a divalent cation, most likely magnesium in vivo, as an electrophilic catalyst to aid phosphoryl group transfer. It is the chelate of the metal and the nucleotide that is the actual substrate.</text>
</comment>
<dbReference type="EC" id="2.7.1.15" evidence="2 12"/>
<evidence type="ECO:0000256" key="12">
    <source>
        <dbReference type="HAMAP-Rule" id="MF_01987"/>
    </source>
</evidence>
<feature type="binding site" evidence="12">
    <location>
        <position position="135"/>
    </location>
    <ligand>
        <name>substrate</name>
    </ligand>
</feature>
<gene>
    <name evidence="12" type="primary">rbsK</name>
    <name evidence="14" type="ORF">RBR11_06540</name>
</gene>
<evidence type="ECO:0000256" key="6">
    <source>
        <dbReference type="ARBA" id="ARBA00022741"/>
    </source>
</evidence>
<feature type="binding site" evidence="12">
    <location>
        <position position="230"/>
    </location>
    <ligand>
        <name>K(+)</name>
        <dbReference type="ChEBI" id="CHEBI:29103"/>
    </ligand>
</feature>
<keyword evidence="15" id="KW-1185">Reference proteome</keyword>
<dbReference type="PANTHER" id="PTHR10584:SF166">
    <property type="entry name" value="RIBOKINASE"/>
    <property type="match status" value="1"/>
</dbReference>
<feature type="binding site" evidence="12">
    <location>
        <begin position="39"/>
        <end position="43"/>
    </location>
    <ligand>
        <name>substrate</name>
    </ligand>
</feature>
<feature type="binding site" evidence="12">
    <location>
        <position position="236"/>
    </location>
    <ligand>
        <name>substrate</name>
    </ligand>
</feature>
<sequence>MPVVTVVGSANLDLVVEVARLPAVGETLLGRAVGRFPGGKGLNQAVAAARSGATTRLCAVVGEDEAGDVLQRAARDAGVVGDLRRTPAAPTGVAHVFAIGGDNSIVVAAGANGELRTEDAVREVAGAAVVLAQLEVPLDAVAAALAAGRAGGSVTLLNAAPAADDVLGMLADVDVLIVNETECAELGGVERLHVAGARTIVRTAGGDGVALHRAGERPLHVPAFRIDPVDTTGAGDAFCGALAAALAGGAAIEDALVRASAAGAIVARHLGATTAELTPAAIDALIAR</sequence>